<dbReference type="Gene3D" id="3.30.950.10">
    <property type="entry name" value="Methyltransferase, Cobalt-precorrin-4 Transmethylase, Domain 2"/>
    <property type="match status" value="1"/>
</dbReference>
<dbReference type="PANTHER" id="PTHR45790:SF3">
    <property type="entry name" value="S-ADENOSYL-L-METHIONINE-DEPENDENT UROPORPHYRINOGEN III METHYLTRANSFERASE, CHLOROPLASTIC"/>
    <property type="match status" value="1"/>
</dbReference>
<accession>A0A3A9Z1R7</accession>
<dbReference type="InterPro" id="IPR012409">
    <property type="entry name" value="Sirohaem_synth"/>
</dbReference>
<dbReference type="EMBL" id="RBAK01000010">
    <property type="protein sequence ID" value="RKN42110.1"/>
    <property type="molecule type" value="Genomic_DNA"/>
</dbReference>
<evidence type="ECO:0000256" key="4">
    <source>
        <dbReference type="ARBA" id="ARBA00022679"/>
    </source>
</evidence>
<dbReference type="EC" id="2.1.1.107" evidence="14"/>
<evidence type="ECO:0000256" key="1">
    <source>
        <dbReference type="ARBA" id="ARBA00005010"/>
    </source>
</evidence>
<dbReference type="PROSITE" id="PS00839">
    <property type="entry name" value="SUMT_1"/>
    <property type="match status" value="1"/>
</dbReference>
<dbReference type="FunFam" id="3.30.950.10:FF:000001">
    <property type="entry name" value="Siroheme synthase"/>
    <property type="match status" value="1"/>
</dbReference>
<evidence type="ECO:0000256" key="3">
    <source>
        <dbReference type="ARBA" id="ARBA00022603"/>
    </source>
</evidence>
<keyword evidence="6" id="KW-0560">Oxidoreductase</keyword>
<dbReference type="OrthoDB" id="9815856at2"/>
<dbReference type="RefSeq" id="WP_120730601.1">
    <property type="nucleotide sequence ID" value="NZ_RBAK01000010.1"/>
</dbReference>
<evidence type="ECO:0000256" key="8">
    <source>
        <dbReference type="ARBA" id="ARBA00023239"/>
    </source>
</evidence>
<dbReference type="SUPFAM" id="SSF53790">
    <property type="entry name" value="Tetrapyrrole methylase"/>
    <property type="match status" value="1"/>
</dbReference>
<dbReference type="GO" id="GO:0004851">
    <property type="term" value="F:uroporphyrin-III C-methyltransferase activity"/>
    <property type="evidence" value="ECO:0007669"/>
    <property type="project" value="UniProtKB-EC"/>
</dbReference>
<dbReference type="Gene3D" id="3.40.50.720">
    <property type="entry name" value="NAD(P)-binding Rossmann-like Domain"/>
    <property type="match status" value="1"/>
</dbReference>
<dbReference type="UniPathway" id="UPA00262">
    <property type="reaction ID" value="UER00222"/>
</dbReference>
<evidence type="ECO:0000256" key="11">
    <source>
        <dbReference type="ARBA" id="ARBA00047561"/>
    </source>
</evidence>
<dbReference type="GO" id="GO:0032259">
    <property type="term" value="P:methylation"/>
    <property type="evidence" value="ECO:0007669"/>
    <property type="project" value="UniProtKB-KW"/>
</dbReference>
<dbReference type="SUPFAM" id="SSF51735">
    <property type="entry name" value="NAD(P)-binding Rossmann-fold domains"/>
    <property type="match status" value="1"/>
</dbReference>
<keyword evidence="5" id="KW-0949">S-adenosyl-L-methionine</keyword>
<comment type="pathway">
    <text evidence="1">Porphyrin-containing compound metabolism; siroheme biosynthesis; sirohydrochlorin from precorrin-2: step 1/1.</text>
</comment>
<name>A0A3A9Z1R7_9ACTN</name>
<dbReference type="AlphaFoldDB" id="A0A3A9Z1R7"/>
<keyword evidence="7" id="KW-0520">NAD</keyword>
<dbReference type="CDD" id="cd11642">
    <property type="entry name" value="SUMT"/>
    <property type="match status" value="1"/>
</dbReference>
<evidence type="ECO:0000256" key="10">
    <source>
        <dbReference type="ARBA" id="ARBA00023268"/>
    </source>
</evidence>
<reference evidence="14 15" key="1">
    <citation type="journal article" date="2004" name="Syst. Appl. Microbiol.">
        <title>Cryptoendolithic actinomycetes from antarctic sandstone rock samples: Micromonospora endolithica sp. nov. and two isolates related to Micromonospora coerulea Jensen 1932.</title>
        <authorList>
            <person name="Hirsch P."/>
            <person name="Mevs U."/>
            <person name="Kroppenstedt R.M."/>
            <person name="Schumann P."/>
            <person name="Stackebrandt E."/>
        </authorList>
    </citation>
    <scope>NUCLEOTIDE SEQUENCE [LARGE SCALE GENOMIC DNA]</scope>
    <source>
        <strain evidence="14 15">JCM 12677</strain>
    </source>
</reference>
<dbReference type="InterPro" id="IPR035996">
    <property type="entry name" value="4pyrrol_Methylase_sf"/>
</dbReference>
<dbReference type="InterPro" id="IPR014776">
    <property type="entry name" value="4pyrrole_Mease_sub2"/>
</dbReference>
<dbReference type="InterPro" id="IPR006366">
    <property type="entry name" value="CobA/CysG_C"/>
</dbReference>
<dbReference type="FunFam" id="3.40.1010.10:FF:000001">
    <property type="entry name" value="Siroheme synthase"/>
    <property type="match status" value="1"/>
</dbReference>
<dbReference type="InterPro" id="IPR006367">
    <property type="entry name" value="Sirohaem_synthase_N"/>
</dbReference>
<dbReference type="Pfam" id="PF00590">
    <property type="entry name" value="TP_methylase"/>
    <property type="match status" value="1"/>
</dbReference>
<keyword evidence="2" id="KW-0169">Cobalamin biosynthesis</keyword>
<comment type="caution">
    <text evidence="14">The sequence shown here is derived from an EMBL/GenBank/DDBJ whole genome shotgun (WGS) entry which is preliminary data.</text>
</comment>
<evidence type="ECO:0000259" key="13">
    <source>
        <dbReference type="Pfam" id="PF00590"/>
    </source>
</evidence>
<dbReference type="Proteomes" id="UP000281726">
    <property type="component" value="Unassembled WGS sequence"/>
</dbReference>
<evidence type="ECO:0000256" key="12">
    <source>
        <dbReference type="PIRSR" id="PIRSR036426-1"/>
    </source>
</evidence>
<dbReference type="Pfam" id="PF13241">
    <property type="entry name" value="NAD_binding_7"/>
    <property type="match status" value="1"/>
</dbReference>
<evidence type="ECO:0000256" key="5">
    <source>
        <dbReference type="ARBA" id="ARBA00022691"/>
    </source>
</evidence>
<dbReference type="GO" id="GO:0009236">
    <property type="term" value="P:cobalamin biosynthetic process"/>
    <property type="evidence" value="ECO:0007669"/>
    <property type="project" value="UniProtKB-KW"/>
</dbReference>
<evidence type="ECO:0000256" key="9">
    <source>
        <dbReference type="ARBA" id="ARBA00023244"/>
    </source>
</evidence>
<keyword evidence="9" id="KW-0627">Porphyrin biosynthesis</keyword>
<dbReference type="GO" id="GO:0051287">
    <property type="term" value="F:NAD binding"/>
    <property type="evidence" value="ECO:0007669"/>
    <property type="project" value="InterPro"/>
</dbReference>
<gene>
    <name evidence="14" type="primary">cobA</name>
    <name evidence="14" type="ORF">D7223_23535</name>
</gene>
<feature type="active site" description="Proton donor" evidence="12">
    <location>
        <position position="218"/>
    </location>
</feature>
<dbReference type="InterPro" id="IPR003043">
    <property type="entry name" value="Uropor_MeTrfase_CS"/>
</dbReference>
<dbReference type="Gene3D" id="3.40.1010.10">
    <property type="entry name" value="Cobalt-precorrin-4 Transmethylase, Domain 1"/>
    <property type="match status" value="1"/>
</dbReference>
<dbReference type="NCBIfam" id="NF004790">
    <property type="entry name" value="PRK06136.1"/>
    <property type="match status" value="1"/>
</dbReference>
<protein>
    <submittedName>
        <fullName evidence="14">Uroporphyrinogen-III C-methyltransferase</fullName>
        <ecNumber evidence="14">2.1.1.107</ecNumber>
    </submittedName>
</protein>
<keyword evidence="4 14" id="KW-0808">Transferase</keyword>
<evidence type="ECO:0000313" key="15">
    <source>
        <dbReference type="Proteomes" id="UP000281726"/>
    </source>
</evidence>
<evidence type="ECO:0000313" key="14">
    <source>
        <dbReference type="EMBL" id="RKN42110.1"/>
    </source>
</evidence>
<keyword evidence="15" id="KW-1185">Reference proteome</keyword>
<comment type="catalytic activity">
    <reaction evidence="11">
        <text>precorrin-2 + NAD(+) = sirohydrochlorin + NADH + 2 H(+)</text>
        <dbReference type="Rhea" id="RHEA:15613"/>
        <dbReference type="ChEBI" id="CHEBI:15378"/>
        <dbReference type="ChEBI" id="CHEBI:57540"/>
        <dbReference type="ChEBI" id="CHEBI:57945"/>
        <dbReference type="ChEBI" id="CHEBI:58351"/>
        <dbReference type="ChEBI" id="CHEBI:58827"/>
        <dbReference type="EC" id="1.3.1.76"/>
    </reaction>
</comment>
<dbReference type="InterPro" id="IPR000878">
    <property type="entry name" value="4pyrrol_Mease"/>
</dbReference>
<feature type="active site" description="Proton acceptor" evidence="12">
    <location>
        <position position="196"/>
    </location>
</feature>
<keyword evidence="10" id="KW-0511">Multifunctional enzyme</keyword>
<dbReference type="GO" id="GO:0043115">
    <property type="term" value="F:precorrin-2 dehydrogenase activity"/>
    <property type="evidence" value="ECO:0007669"/>
    <property type="project" value="UniProtKB-EC"/>
</dbReference>
<proteinExistence type="predicted"/>
<dbReference type="GO" id="GO:0051266">
    <property type="term" value="F:sirohydrochlorin ferrochelatase activity"/>
    <property type="evidence" value="ECO:0007669"/>
    <property type="project" value="InterPro"/>
</dbReference>
<evidence type="ECO:0000256" key="7">
    <source>
        <dbReference type="ARBA" id="ARBA00023027"/>
    </source>
</evidence>
<feature type="domain" description="Tetrapyrrole methylase" evidence="13">
    <location>
        <begin position="166"/>
        <end position="377"/>
    </location>
</feature>
<dbReference type="PANTHER" id="PTHR45790">
    <property type="entry name" value="SIROHEME SYNTHASE-RELATED"/>
    <property type="match status" value="1"/>
</dbReference>
<keyword evidence="8" id="KW-0456">Lyase</keyword>
<dbReference type="InterPro" id="IPR050161">
    <property type="entry name" value="Siro_Cobalamin_biosynth"/>
</dbReference>
<dbReference type="InterPro" id="IPR014777">
    <property type="entry name" value="4pyrrole_Mease_sub1"/>
</dbReference>
<dbReference type="PIRSF" id="PIRSF036426">
    <property type="entry name" value="Sirohaem_synth"/>
    <property type="match status" value="1"/>
</dbReference>
<dbReference type="InterPro" id="IPR036291">
    <property type="entry name" value="NAD(P)-bd_dom_sf"/>
</dbReference>
<evidence type="ECO:0000256" key="6">
    <source>
        <dbReference type="ARBA" id="ARBA00023002"/>
    </source>
</evidence>
<evidence type="ECO:0000256" key="2">
    <source>
        <dbReference type="ARBA" id="ARBA00022573"/>
    </source>
</evidence>
<dbReference type="NCBIfam" id="TIGR01469">
    <property type="entry name" value="cobA_cysG_Cterm"/>
    <property type="match status" value="1"/>
</dbReference>
<dbReference type="NCBIfam" id="TIGR01470">
    <property type="entry name" value="cysG_Nterm"/>
    <property type="match status" value="1"/>
</dbReference>
<dbReference type="GO" id="GO:0019354">
    <property type="term" value="P:siroheme biosynthetic process"/>
    <property type="evidence" value="ECO:0007669"/>
    <property type="project" value="UniProtKB-UniPathway"/>
</dbReference>
<keyword evidence="3 14" id="KW-0489">Methyltransferase</keyword>
<organism evidence="14 15">
    <name type="scientific">Micromonospora endolithica</name>
    <dbReference type="NCBI Taxonomy" id="230091"/>
    <lineage>
        <taxon>Bacteria</taxon>
        <taxon>Bacillati</taxon>
        <taxon>Actinomycetota</taxon>
        <taxon>Actinomycetes</taxon>
        <taxon>Micromonosporales</taxon>
        <taxon>Micromonosporaceae</taxon>
        <taxon>Micromonospora</taxon>
    </lineage>
</organism>
<sequence>MSANPYPLGLRLAGRRVVVVGGGAVATRRVPALLDAGADVFLVAPELTPALRAHVDAGRLHWAERRFAPDDLDGAWLVQVAVDDPVAAASVSAVAAERRIFCVRADDRAAATAWTPAVTRHGPVTVAVLGGGDPHRAMAVRDAIRGLLRARKDPVSTVAGSAGGRVALVGAGPGDPELITVRGWRLLTEADVVVADRLVPGLLLDELRPGVELVDASKIPYGPSRAQEEINRIIVDRAAAGRVVVRLKGGDPYVFGRGGEELLACAEAGVPVTVVPGVTSSIAAPAAAGIPVTHRAVAHEFTVVSGHLAPDAPASLVRWDALAALRGTLVVLMGLKNLAAIAATLIAHGRPADTPAAVVQEATTDGQQVLRSTLGAVADDVVASGLRPPAVVVVGDVVHALDISEVRPSHPV</sequence>